<dbReference type="InterPro" id="IPR013083">
    <property type="entry name" value="Znf_RING/FYVE/PHD"/>
</dbReference>
<evidence type="ECO:0000256" key="1">
    <source>
        <dbReference type="ARBA" id="ARBA00022723"/>
    </source>
</evidence>
<reference evidence="7" key="1">
    <citation type="journal article" date="2019" name="Environ. Microbiol.">
        <title>Fungal ecological strategies reflected in gene transcription - a case study of two litter decomposers.</title>
        <authorList>
            <person name="Barbi F."/>
            <person name="Kohler A."/>
            <person name="Barry K."/>
            <person name="Baskaran P."/>
            <person name="Daum C."/>
            <person name="Fauchery L."/>
            <person name="Ihrmark K."/>
            <person name="Kuo A."/>
            <person name="LaButti K."/>
            <person name="Lipzen A."/>
            <person name="Morin E."/>
            <person name="Grigoriev I.V."/>
            <person name="Henrissat B."/>
            <person name="Lindahl B."/>
            <person name="Martin F."/>
        </authorList>
    </citation>
    <scope>NUCLEOTIDE SEQUENCE</scope>
    <source>
        <strain evidence="7">JB14</strain>
    </source>
</reference>
<evidence type="ECO:0000256" key="5">
    <source>
        <dbReference type="SAM" id="MobiDB-lite"/>
    </source>
</evidence>
<dbReference type="Pfam" id="PF13445">
    <property type="entry name" value="zf-RING_UBOX"/>
    <property type="match status" value="1"/>
</dbReference>
<organism evidence="7 8">
    <name type="scientific">Gymnopus androsaceus JB14</name>
    <dbReference type="NCBI Taxonomy" id="1447944"/>
    <lineage>
        <taxon>Eukaryota</taxon>
        <taxon>Fungi</taxon>
        <taxon>Dikarya</taxon>
        <taxon>Basidiomycota</taxon>
        <taxon>Agaricomycotina</taxon>
        <taxon>Agaricomycetes</taxon>
        <taxon>Agaricomycetidae</taxon>
        <taxon>Agaricales</taxon>
        <taxon>Marasmiineae</taxon>
        <taxon>Omphalotaceae</taxon>
        <taxon>Gymnopus</taxon>
    </lineage>
</organism>
<feature type="region of interest" description="Disordered" evidence="5">
    <location>
        <begin position="1"/>
        <end position="105"/>
    </location>
</feature>
<feature type="compositionally biased region" description="Low complexity" evidence="5">
    <location>
        <begin position="62"/>
        <end position="88"/>
    </location>
</feature>
<feature type="domain" description="RING-type" evidence="6">
    <location>
        <begin position="126"/>
        <end position="175"/>
    </location>
</feature>
<dbReference type="GO" id="GO:0008270">
    <property type="term" value="F:zinc ion binding"/>
    <property type="evidence" value="ECO:0007669"/>
    <property type="project" value="UniProtKB-KW"/>
</dbReference>
<dbReference type="InterPro" id="IPR027370">
    <property type="entry name" value="Znf-RING_euk"/>
</dbReference>
<evidence type="ECO:0000259" key="6">
    <source>
        <dbReference type="PROSITE" id="PS50089"/>
    </source>
</evidence>
<dbReference type="OrthoDB" id="3046912at2759"/>
<keyword evidence="8" id="KW-1185">Reference proteome</keyword>
<feature type="region of interest" description="Disordered" evidence="5">
    <location>
        <begin position="221"/>
        <end position="241"/>
    </location>
</feature>
<dbReference type="InterPro" id="IPR001841">
    <property type="entry name" value="Znf_RING"/>
</dbReference>
<dbReference type="Proteomes" id="UP000799118">
    <property type="component" value="Unassembled WGS sequence"/>
</dbReference>
<dbReference type="InterPro" id="IPR017907">
    <property type="entry name" value="Znf_RING_CS"/>
</dbReference>
<dbReference type="SMART" id="SM00184">
    <property type="entry name" value="RING"/>
    <property type="match status" value="1"/>
</dbReference>
<dbReference type="AlphaFoldDB" id="A0A6A4GIV5"/>
<keyword evidence="3" id="KW-0862">Zinc</keyword>
<accession>A0A6A4GIV5</accession>
<keyword evidence="1" id="KW-0479">Metal-binding</keyword>
<dbReference type="PROSITE" id="PS50089">
    <property type="entry name" value="ZF_RING_2"/>
    <property type="match status" value="1"/>
</dbReference>
<dbReference type="EMBL" id="ML770011">
    <property type="protein sequence ID" value="KAE9385234.1"/>
    <property type="molecule type" value="Genomic_DNA"/>
</dbReference>
<evidence type="ECO:0000256" key="4">
    <source>
        <dbReference type="PROSITE-ProRule" id="PRU00175"/>
    </source>
</evidence>
<sequence length="241" mass="26747">MPKSPRSQSSEDDDPTWTPRRILRVTRTYSHRRRESGNTRSIPINLGSSDDEESSNIPPPSALATTSTSSSTHYTPTLPSPESSSTGTGVEALNSSQAEPVPLPSHDSALARFEDILARLTSSNECPICFQLFSQPYTLKGCGHTFCACCLNGVRRSNTWVEGQFRRYRPCPVCREPIKVMPQKAYIVKHTADILREALDLASPPSQTLIWSNNDFPPPIRRFPHSNGDRARQPTPFPLSP</sequence>
<dbReference type="PROSITE" id="PS00518">
    <property type="entry name" value="ZF_RING_1"/>
    <property type="match status" value="1"/>
</dbReference>
<dbReference type="PANTHER" id="PTHR23327:SF51">
    <property type="entry name" value="TRANSCRIPTIONAL REGULATOR OF YEAST FORM ADHERENCE 3"/>
    <property type="match status" value="1"/>
</dbReference>
<name>A0A6A4GIV5_9AGAR</name>
<evidence type="ECO:0000256" key="2">
    <source>
        <dbReference type="ARBA" id="ARBA00022771"/>
    </source>
</evidence>
<dbReference type="Gene3D" id="3.30.40.10">
    <property type="entry name" value="Zinc/RING finger domain, C3HC4 (zinc finger)"/>
    <property type="match status" value="1"/>
</dbReference>
<proteinExistence type="predicted"/>
<gene>
    <name evidence="7" type="ORF">BT96DRAFT_949982</name>
</gene>
<evidence type="ECO:0000313" key="7">
    <source>
        <dbReference type="EMBL" id="KAE9385234.1"/>
    </source>
</evidence>
<feature type="compositionally biased region" description="Polar residues" evidence="5">
    <location>
        <begin position="38"/>
        <end position="48"/>
    </location>
</feature>
<protein>
    <recommendedName>
        <fullName evidence="6">RING-type domain-containing protein</fullName>
    </recommendedName>
</protein>
<evidence type="ECO:0000313" key="8">
    <source>
        <dbReference type="Proteomes" id="UP000799118"/>
    </source>
</evidence>
<dbReference type="SUPFAM" id="SSF57850">
    <property type="entry name" value="RING/U-box"/>
    <property type="match status" value="1"/>
</dbReference>
<evidence type="ECO:0000256" key="3">
    <source>
        <dbReference type="ARBA" id="ARBA00022833"/>
    </source>
</evidence>
<feature type="compositionally biased region" description="Basic residues" evidence="5">
    <location>
        <begin position="21"/>
        <end position="34"/>
    </location>
</feature>
<keyword evidence="2 4" id="KW-0863">Zinc-finger</keyword>
<dbReference type="PANTHER" id="PTHR23327">
    <property type="entry name" value="RING FINGER PROTEIN 127"/>
    <property type="match status" value="1"/>
</dbReference>